<organism evidence="1 2">
    <name type="scientific">Trifolium medium</name>
    <dbReference type="NCBI Taxonomy" id="97028"/>
    <lineage>
        <taxon>Eukaryota</taxon>
        <taxon>Viridiplantae</taxon>
        <taxon>Streptophyta</taxon>
        <taxon>Embryophyta</taxon>
        <taxon>Tracheophyta</taxon>
        <taxon>Spermatophyta</taxon>
        <taxon>Magnoliopsida</taxon>
        <taxon>eudicotyledons</taxon>
        <taxon>Gunneridae</taxon>
        <taxon>Pentapetalae</taxon>
        <taxon>rosids</taxon>
        <taxon>fabids</taxon>
        <taxon>Fabales</taxon>
        <taxon>Fabaceae</taxon>
        <taxon>Papilionoideae</taxon>
        <taxon>50 kb inversion clade</taxon>
        <taxon>NPAAA clade</taxon>
        <taxon>Hologalegina</taxon>
        <taxon>IRL clade</taxon>
        <taxon>Trifolieae</taxon>
        <taxon>Trifolium</taxon>
    </lineage>
</organism>
<accession>A0A392TQ05</accession>
<reference evidence="1 2" key="1">
    <citation type="journal article" date="2018" name="Front. Plant Sci.">
        <title>Red Clover (Trifolium pratense) and Zigzag Clover (T. medium) - A Picture of Genomic Similarities and Differences.</title>
        <authorList>
            <person name="Dluhosova J."/>
            <person name="Istvanek J."/>
            <person name="Nedelnik J."/>
            <person name="Repkova J."/>
        </authorList>
    </citation>
    <scope>NUCLEOTIDE SEQUENCE [LARGE SCALE GENOMIC DNA]</scope>
    <source>
        <strain evidence="2">cv. 10/8</strain>
        <tissue evidence="1">Leaf</tissue>
    </source>
</reference>
<proteinExistence type="predicted"/>
<sequence>MLVQNPKKPPSLSSLRLQNAAENIICYTPAPGAVQVTPGRSPQLQNTKHQLAIAPSAGQPP</sequence>
<evidence type="ECO:0000313" key="2">
    <source>
        <dbReference type="Proteomes" id="UP000265520"/>
    </source>
</evidence>
<name>A0A392TQ05_9FABA</name>
<evidence type="ECO:0000313" key="1">
    <source>
        <dbReference type="EMBL" id="MCI62507.1"/>
    </source>
</evidence>
<feature type="non-terminal residue" evidence="1">
    <location>
        <position position="61"/>
    </location>
</feature>
<protein>
    <submittedName>
        <fullName evidence="1">Uncharacterized protein</fullName>
    </submittedName>
</protein>
<dbReference type="Proteomes" id="UP000265520">
    <property type="component" value="Unassembled WGS sequence"/>
</dbReference>
<keyword evidence="2" id="KW-1185">Reference proteome</keyword>
<comment type="caution">
    <text evidence="1">The sequence shown here is derived from an EMBL/GenBank/DDBJ whole genome shotgun (WGS) entry which is preliminary data.</text>
</comment>
<dbReference type="EMBL" id="LXQA010620167">
    <property type="protein sequence ID" value="MCI62507.1"/>
    <property type="molecule type" value="Genomic_DNA"/>
</dbReference>
<dbReference type="AlphaFoldDB" id="A0A392TQ05"/>